<evidence type="ECO:0000256" key="2">
    <source>
        <dbReference type="ARBA" id="ARBA00001947"/>
    </source>
</evidence>
<evidence type="ECO:0000313" key="14">
    <source>
        <dbReference type="EMBL" id="SHJ48067.1"/>
    </source>
</evidence>
<evidence type="ECO:0000256" key="9">
    <source>
        <dbReference type="ARBA" id="ARBA00022764"/>
    </source>
</evidence>
<evidence type="ECO:0000259" key="13">
    <source>
        <dbReference type="SMART" id="SM00849"/>
    </source>
</evidence>
<evidence type="ECO:0000256" key="7">
    <source>
        <dbReference type="ARBA" id="ARBA00022723"/>
    </source>
</evidence>
<evidence type="ECO:0000256" key="1">
    <source>
        <dbReference type="ARBA" id="ARBA00001526"/>
    </source>
</evidence>
<name>A0A1M6JMW1_9FLAO</name>
<dbReference type="OrthoDB" id="9769598at2"/>
<dbReference type="InterPro" id="IPR036866">
    <property type="entry name" value="RibonucZ/Hydroxyglut_hydro"/>
</dbReference>
<comment type="subcellular location">
    <subcellularLocation>
        <location evidence="3">Periplasm</location>
    </subcellularLocation>
</comment>
<evidence type="ECO:0000256" key="10">
    <source>
        <dbReference type="ARBA" id="ARBA00022801"/>
    </source>
</evidence>
<dbReference type="Gene3D" id="3.60.15.10">
    <property type="entry name" value="Ribonuclease Z/Hydroxyacylglutathione hydrolase-like"/>
    <property type="match status" value="1"/>
</dbReference>
<dbReference type="NCBIfam" id="NF012229">
    <property type="entry name" value="bla_class_B_core"/>
    <property type="match status" value="1"/>
</dbReference>
<accession>A0A1M6JMW1</accession>
<evidence type="ECO:0000256" key="11">
    <source>
        <dbReference type="ARBA" id="ARBA00022833"/>
    </source>
</evidence>
<dbReference type="RefSeq" id="WP_072994385.1">
    <property type="nucleotide sequence ID" value="NZ_FQYU01000005.1"/>
</dbReference>
<keyword evidence="15" id="KW-1185">Reference proteome</keyword>
<dbReference type="PANTHER" id="PTHR42951">
    <property type="entry name" value="METALLO-BETA-LACTAMASE DOMAIN-CONTAINING"/>
    <property type="match status" value="1"/>
</dbReference>
<keyword evidence="8" id="KW-0732">Signal</keyword>
<evidence type="ECO:0000256" key="5">
    <source>
        <dbReference type="ARBA" id="ARBA00011245"/>
    </source>
</evidence>
<dbReference type="Proteomes" id="UP000184543">
    <property type="component" value="Unassembled WGS sequence"/>
</dbReference>
<dbReference type="PANTHER" id="PTHR42951:SF4">
    <property type="entry name" value="ACYL-COENZYME A THIOESTERASE MBLAC2"/>
    <property type="match status" value="1"/>
</dbReference>
<dbReference type="SMR" id="A0A1M6JMW1"/>
<comment type="cofactor">
    <cofactor evidence="2">
        <name>Zn(2+)</name>
        <dbReference type="ChEBI" id="CHEBI:29105"/>
    </cofactor>
</comment>
<keyword evidence="9" id="KW-0574">Periplasm</keyword>
<evidence type="ECO:0000256" key="12">
    <source>
        <dbReference type="ARBA" id="ARBA00023251"/>
    </source>
</evidence>
<organism evidence="14 15">
    <name type="scientific">Pseudozobellia thermophila</name>
    <dbReference type="NCBI Taxonomy" id="192903"/>
    <lineage>
        <taxon>Bacteria</taxon>
        <taxon>Pseudomonadati</taxon>
        <taxon>Bacteroidota</taxon>
        <taxon>Flavobacteriia</taxon>
        <taxon>Flavobacteriales</taxon>
        <taxon>Flavobacteriaceae</taxon>
        <taxon>Pseudozobellia</taxon>
    </lineage>
</organism>
<sequence>MKQHIGTAMVLLFALLLTCCKSQKPGAAYTSENLKIIPITPNSFIHVSYLETDSYGKVACNGLVYMKNKEAVVFDTPTDDRTSEELIDWITKTKNHRVTAVVVNHFHDDCVGGLQAFHQRKIPSYANERTIELARKEGNQVPQFGFRRRKELLVGQHTVINEHPGEAHTSDNIVSYIPDDEVLFGGCAVKALKATKGYLGDANEAEWGPTIDKIKANYPKVKYVVPGHGDYGGVELLDYTAQLFRTE</sequence>
<comment type="catalytic activity">
    <reaction evidence="1">
        <text>a beta-lactam + H2O = a substituted beta-amino acid</text>
        <dbReference type="Rhea" id="RHEA:20401"/>
        <dbReference type="ChEBI" id="CHEBI:15377"/>
        <dbReference type="ChEBI" id="CHEBI:35627"/>
        <dbReference type="ChEBI" id="CHEBI:140347"/>
        <dbReference type="EC" id="3.5.2.6"/>
    </reaction>
</comment>
<evidence type="ECO:0000256" key="6">
    <source>
        <dbReference type="ARBA" id="ARBA00012865"/>
    </source>
</evidence>
<dbReference type="InterPro" id="IPR001279">
    <property type="entry name" value="Metallo-B-lactamas"/>
</dbReference>
<dbReference type="AlphaFoldDB" id="A0A1M6JMW1"/>
<dbReference type="STRING" id="192903.SAMN04488513_10586"/>
<evidence type="ECO:0000256" key="4">
    <source>
        <dbReference type="ARBA" id="ARBA00005250"/>
    </source>
</evidence>
<keyword evidence="7" id="KW-0479">Metal-binding</keyword>
<keyword evidence="10" id="KW-0378">Hydrolase</keyword>
<evidence type="ECO:0000313" key="15">
    <source>
        <dbReference type="Proteomes" id="UP000184543"/>
    </source>
</evidence>
<dbReference type="EMBL" id="FQYU01000005">
    <property type="protein sequence ID" value="SHJ48067.1"/>
    <property type="molecule type" value="Genomic_DNA"/>
</dbReference>
<dbReference type="GO" id="GO:0017001">
    <property type="term" value="P:antibiotic catabolic process"/>
    <property type="evidence" value="ECO:0007669"/>
    <property type="project" value="UniProtKB-ARBA"/>
</dbReference>
<comment type="similarity">
    <text evidence="4">Belongs to the metallo-beta-lactamase superfamily. Class-B beta-lactamase family.</text>
</comment>
<protein>
    <recommendedName>
        <fullName evidence="6">beta-lactamase</fullName>
        <ecNumber evidence="6">3.5.2.6</ecNumber>
    </recommendedName>
</protein>
<feature type="domain" description="Metallo-beta-lactamase" evidence="13">
    <location>
        <begin position="59"/>
        <end position="228"/>
    </location>
</feature>
<comment type="subunit">
    <text evidence="5">Monomer.</text>
</comment>
<dbReference type="SUPFAM" id="SSF56281">
    <property type="entry name" value="Metallo-hydrolase/oxidoreductase"/>
    <property type="match status" value="1"/>
</dbReference>
<dbReference type="EC" id="3.5.2.6" evidence="6"/>
<dbReference type="Pfam" id="PF00753">
    <property type="entry name" value="Lactamase_B"/>
    <property type="match status" value="1"/>
</dbReference>
<keyword evidence="12" id="KW-0046">Antibiotic resistance</keyword>
<keyword evidence="11" id="KW-0862">Zinc</keyword>
<reference evidence="15" key="1">
    <citation type="submission" date="2016-11" db="EMBL/GenBank/DDBJ databases">
        <authorList>
            <person name="Varghese N."/>
            <person name="Submissions S."/>
        </authorList>
    </citation>
    <scope>NUCLEOTIDE SEQUENCE [LARGE SCALE GENOMIC DNA]</scope>
    <source>
        <strain evidence="15">DSM 19858</strain>
    </source>
</reference>
<dbReference type="NCBIfam" id="NF033088">
    <property type="entry name" value="bla_subclass_B1"/>
    <property type="match status" value="1"/>
</dbReference>
<dbReference type="SMART" id="SM00849">
    <property type="entry name" value="Lactamase_B"/>
    <property type="match status" value="1"/>
</dbReference>
<evidence type="ECO:0000256" key="8">
    <source>
        <dbReference type="ARBA" id="ARBA00022729"/>
    </source>
</evidence>
<dbReference type="InterPro" id="IPR058199">
    <property type="entry name" value="BlaB//VIM/IMP-1"/>
</dbReference>
<proteinExistence type="inferred from homology"/>
<gene>
    <name evidence="14" type="ORF">SAMN04488513_10586</name>
</gene>
<dbReference type="CDD" id="cd16302">
    <property type="entry name" value="CcrA-like_MBL-B1"/>
    <property type="match status" value="1"/>
</dbReference>
<dbReference type="InterPro" id="IPR050855">
    <property type="entry name" value="NDM-1-like"/>
</dbReference>
<evidence type="ECO:0000256" key="3">
    <source>
        <dbReference type="ARBA" id="ARBA00004418"/>
    </source>
</evidence>